<evidence type="ECO:0000256" key="8">
    <source>
        <dbReference type="ARBA" id="ARBA00022833"/>
    </source>
</evidence>
<dbReference type="PANTHER" id="PTHR30313:SF2">
    <property type="entry name" value="DNA PRIMASE"/>
    <property type="match status" value="1"/>
</dbReference>
<evidence type="ECO:0000313" key="18">
    <source>
        <dbReference type="Proteomes" id="UP000663505"/>
    </source>
</evidence>
<dbReference type="InterPro" id="IPR006171">
    <property type="entry name" value="TOPRIM_dom"/>
</dbReference>
<dbReference type="SUPFAM" id="SSF57783">
    <property type="entry name" value="Zinc beta-ribbon"/>
    <property type="match status" value="1"/>
</dbReference>
<dbReference type="InterPro" id="IPR013264">
    <property type="entry name" value="DNAG_N"/>
</dbReference>
<dbReference type="EC" id="2.7.7.101" evidence="12"/>
<keyword evidence="9" id="KW-0460">Magnesium</keyword>
<feature type="zinc finger region" description="CHC2-type" evidence="12 14">
    <location>
        <begin position="39"/>
        <end position="63"/>
    </location>
</feature>
<dbReference type="GO" id="GO:0000428">
    <property type="term" value="C:DNA-directed RNA polymerase complex"/>
    <property type="evidence" value="ECO:0007669"/>
    <property type="project" value="UniProtKB-KW"/>
</dbReference>
<dbReference type="FunFam" id="3.90.580.10:FF:000001">
    <property type="entry name" value="DNA primase"/>
    <property type="match status" value="1"/>
</dbReference>
<dbReference type="FunFam" id="3.90.980.10:FF:000001">
    <property type="entry name" value="DNA primase"/>
    <property type="match status" value="1"/>
</dbReference>
<reference evidence="17 18" key="1">
    <citation type="submission" date="2021-02" db="EMBL/GenBank/DDBJ databases">
        <title>Alicyclobacillus curvatus sp. nov. and Alicyclobacillus mengziensis sp. nov., two acidophilic bacteria isolated from acid mine drainage.</title>
        <authorList>
            <person name="Huang Y."/>
        </authorList>
    </citation>
    <scope>NUCLEOTIDE SEQUENCE [LARGE SCALE GENOMIC DNA]</scope>
    <source>
        <strain evidence="17 18">S30H14</strain>
    </source>
</reference>
<dbReference type="GO" id="GO:0006269">
    <property type="term" value="P:DNA replication, synthesis of primer"/>
    <property type="evidence" value="ECO:0007669"/>
    <property type="project" value="UniProtKB-UniRule"/>
</dbReference>
<dbReference type="PIRSF" id="PIRSF002811">
    <property type="entry name" value="DnaG"/>
    <property type="match status" value="1"/>
</dbReference>
<comment type="similarity">
    <text evidence="12 13">Belongs to the DnaG primase family.</text>
</comment>
<evidence type="ECO:0000256" key="2">
    <source>
        <dbReference type="ARBA" id="ARBA00022515"/>
    </source>
</evidence>
<keyword evidence="15" id="KW-0175">Coiled coil</keyword>
<comment type="catalytic activity">
    <reaction evidence="12">
        <text>ssDNA + n NTP = ssDNA/pppN(pN)n-1 hybrid + (n-1) diphosphate.</text>
        <dbReference type="EC" id="2.7.7.101"/>
    </reaction>
</comment>
<comment type="function">
    <text evidence="12 13">RNA polymerase that catalyzes the synthesis of short RNA molecules used as primers for DNA polymerase during DNA replication.</text>
</comment>
<dbReference type="InterPro" id="IPR034151">
    <property type="entry name" value="TOPRIM_DnaG_bac"/>
</dbReference>
<dbReference type="PANTHER" id="PTHR30313">
    <property type="entry name" value="DNA PRIMASE"/>
    <property type="match status" value="1"/>
</dbReference>
<evidence type="ECO:0000256" key="13">
    <source>
        <dbReference type="PIRNR" id="PIRNR002811"/>
    </source>
</evidence>
<evidence type="ECO:0000256" key="7">
    <source>
        <dbReference type="ARBA" id="ARBA00022771"/>
    </source>
</evidence>
<dbReference type="Pfam" id="PF08275">
    <property type="entry name" value="DNAG_N"/>
    <property type="match status" value="1"/>
</dbReference>
<dbReference type="Gene3D" id="3.90.980.10">
    <property type="entry name" value="DNA primase, catalytic core, N-terminal domain"/>
    <property type="match status" value="1"/>
</dbReference>
<dbReference type="Gene3D" id="3.40.1360.10">
    <property type="match status" value="1"/>
</dbReference>
<evidence type="ECO:0000256" key="10">
    <source>
        <dbReference type="ARBA" id="ARBA00023125"/>
    </source>
</evidence>
<feature type="coiled-coil region" evidence="15">
    <location>
        <begin position="553"/>
        <end position="592"/>
    </location>
</feature>
<dbReference type="Pfam" id="PF10410">
    <property type="entry name" value="DnaB_bind"/>
    <property type="match status" value="1"/>
</dbReference>
<dbReference type="SMART" id="SM00493">
    <property type="entry name" value="TOPRIM"/>
    <property type="match status" value="1"/>
</dbReference>
<proteinExistence type="inferred from homology"/>
<evidence type="ECO:0000256" key="9">
    <source>
        <dbReference type="ARBA" id="ARBA00022842"/>
    </source>
</evidence>
<keyword evidence="10 12" id="KW-0238">DNA-binding</keyword>
<evidence type="ECO:0000259" key="16">
    <source>
        <dbReference type="PROSITE" id="PS50880"/>
    </source>
</evidence>
<dbReference type="KEGG" id="afx:JZ786_16430"/>
<evidence type="ECO:0000256" key="5">
    <source>
        <dbReference type="ARBA" id="ARBA00022705"/>
    </source>
</evidence>
<dbReference type="GO" id="GO:0003899">
    <property type="term" value="F:DNA-directed RNA polymerase activity"/>
    <property type="evidence" value="ECO:0007669"/>
    <property type="project" value="UniProtKB-UniRule"/>
</dbReference>
<dbReference type="InterPro" id="IPR036977">
    <property type="entry name" value="DNA_primase_Znf_CHC2"/>
</dbReference>
<evidence type="ECO:0000256" key="3">
    <source>
        <dbReference type="ARBA" id="ARBA00022679"/>
    </source>
</evidence>
<dbReference type="GO" id="GO:0005737">
    <property type="term" value="C:cytoplasm"/>
    <property type="evidence" value="ECO:0007669"/>
    <property type="project" value="TreeGrafter"/>
</dbReference>
<dbReference type="Pfam" id="PF01807">
    <property type="entry name" value="Zn_ribbon_DnaG"/>
    <property type="match status" value="1"/>
</dbReference>
<feature type="domain" description="Toprim" evidence="16">
    <location>
        <begin position="260"/>
        <end position="341"/>
    </location>
</feature>
<keyword evidence="5 12" id="KW-0235">DNA replication</keyword>
<keyword evidence="6 12" id="KW-0479">Metal-binding</keyword>
<comment type="domain">
    <text evidence="12">Contains an N-terminal zinc-binding domain, a central core domain that contains the primase activity, and a C-terminal DnaB-binding domain.</text>
</comment>
<keyword evidence="18" id="KW-1185">Reference proteome</keyword>
<keyword evidence="1 12" id="KW-0240">DNA-directed RNA polymerase</keyword>
<evidence type="ECO:0000313" key="17">
    <source>
        <dbReference type="EMBL" id="QSO46098.1"/>
    </source>
</evidence>
<accession>A0A9X7Z6C5</accession>
<dbReference type="PROSITE" id="PS50880">
    <property type="entry name" value="TOPRIM"/>
    <property type="match status" value="1"/>
</dbReference>
<dbReference type="Pfam" id="PF13155">
    <property type="entry name" value="Toprim_2"/>
    <property type="match status" value="1"/>
</dbReference>
<dbReference type="AlphaFoldDB" id="A0A9X7Z6C5"/>
<name>A0A9X7Z6C5_9BACL</name>
<dbReference type="InterPro" id="IPR050219">
    <property type="entry name" value="DnaG_primase"/>
</dbReference>
<evidence type="ECO:0000256" key="12">
    <source>
        <dbReference type="HAMAP-Rule" id="MF_00974"/>
    </source>
</evidence>
<dbReference type="EMBL" id="CP071182">
    <property type="protein sequence ID" value="QSO46098.1"/>
    <property type="molecule type" value="Genomic_DNA"/>
</dbReference>
<dbReference type="Gene3D" id="3.90.580.10">
    <property type="entry name" value="Zinc finger, CHC2-type domain"/>
    <property type="match status" value="1"/>
</dbReference>
<dbReference type="InterPro" id="IPR006295">
    <property type="entry name" value="DNA_primase_DnaG"/>
</dbReference>
<dbReference type="SUPFAM" id="SSF56731">
    <property type="entry name" value="DNA primase core"/>
    <property type="match status" value="1"/>
</dbReference>
<dbReference type="GO" id="GO:0008270">
    <property type="term" value="F:zinc ion binding"/>
    <property type="evidence" value="ECO:0007669"/>
    <property type="project" value="UniProtKB-UniRule"/>
</dbReference>
<comment type="cofactor">
    <cofactor evidence="12 13 14">
        <name>Zn(2+)</name>
        <dbReference type="ChEBI" id="CHEBI:29105"/>
    </cofactor>
    <text evidence="12 13 14">Binds 1 zinc ion per monomer.</text>
</comment>
<sequence length="601" mass="68274">MRQIPDEFVETLRQRIDIIDVVGEYVQLRRSGRSYVGLCPFHNERSPSFSVSPDRQMYYCFGCGAGGTVIRFVMDIEGMTFAETVVRLAERANLPVPESLEEQIPSAAQTDRQTAMKEAHELAAKYYSYILMNSSAGVQALAYLEGRGISKTTMAEFRLGFAPNAERRLIDFLQKRGFESQLLVDCGLAVALGPQIVDRFRGRVMIPICDGRGQVVAFGGRALQKEAKPKYLNSPETPLFHKSSVLFNLHMAKRSIRQTQTAVIFEGYMDVISAWQAGLRSGVASMGTALTEDHVRVLKRYSDRLTVAYDGDEAGQRATSKVLNLAREEHLECRVVQFPDGMDPDDFAREFGATAFVRQFQVKTLTEVQFFIQAARKTANLESPAGRTEYMRQVLSLLGERASPIERDEELQRLAQEFHVSRDALDQELRTIAKTSRRRDAHKSERESHVLSTPVLTAEVRAGNYMLQSLLLHPEAFDWLLQHEVMELPLPEQTALLANLYAFRMEHREGSPVRFVESLEDPNLRRLATSLAVGEESEFDEALLMDCLRSLRLQELESRYRNKLQELVEVTLAGDAERVMIYRQEVENLQQEITRYRTPQA</sequence>
<gene>
    <name evidence="12" type="primary">dnaG</name>
    <name evidence="17" type="ORF">JZ786_16430</name>
</gene>
<dbReference type="InterPro" id="IPR002694">
    <property type="entry name" value="Znf_CHC2"/>
</dbReference>
<keyword evidence="8 12" id="KW-0862">Zinc</keyword>
<dbReference type="GO" id="GO:0003677">
    <property type="term" value="F:DNA binding"/>
    <property type="evidence" value="ECO:0007669"/>
    <property type="project" value="UniProtKB-KW"/>
</dbReference>
<evidence type="ECO:0000256" key="15">
    <source>
        <dbReference type="SAM" id="Coils"/>
    </source>
</evidence>
<protein>
    <recommendedName>
        <fullName evidence="12 13">DNA primase</fullName>
        <ecNumber evidence="12">2.7.7.101</ecNumber>
    </recommendedName>
</protein>
<keyword evidence="11 12" id="KW-0804">Transcription</keyword>
<keyword evidence="2 12" id="KW-0639">Primosome</keyword>
<comment type="subunit">
    <text evidence="12">Monomer. Interacts with DnaB.</text>
</comment>
<dbReference type="NCBIfam" id="TIGR01391">
    <property type="entry name" value="dnaG"/>
    <property type="match status" value="1"/>
</dbReference>
<dbReference type="CDD" id="cd03364">
    <property type="entry name" value="TOPRIM_DnaG_primases"/>
    <property type="match status" value="1"/>
</dbReference>
<evidence type="ECO:0000256" key="4">
    <source>
        <dbReference type="ARBA" id="ARBA00022695"/>
    </source>
</evidence>
<dbReference type="InterPro" id="IPR016136">
    <property type="entry name" value="DNA_helicase_N/primase_C"/>
</dbReference>
<dbReference type="GO" id="GO:1990077">
    <property type="term" value="C:primosome complex"/>
    <property type="evidence" value="ECO:0007669"/>
    <property type="project" value="UniProtKB-KW"/>
</dbReference>
<dbReference type="SMART" id="SM00400">
    <property type="entry name" value="ZnF_CHCC"/>
    <property type="match status" value="1"/>
</dbReference>
<dbReference type="InterPro" id="IPR030846">
    <property type="entry name" value="DnaG_bac"/>
</dbReference>
<keyword evidence="7 12" id="KW-0863">Zinc-finger</keyword>
<evidence type="ECO:0000256" key="1">
    <source>
        <dbReference type="ARBA" id="ARBA00022478"/>
    </source>
</evidence>
<dbReference type="InterPro" id="IPR019475">
    <property type="entry name" value="DNA_primase_DnaB-bd"/>
</dbReference>
<dbReference type="HAMAP" id="MF_00974">
    <property type="entry name" value="DNA_primase_DnaG"/>
    <property type="match status" value="1"/>
</dbReference>
<keyword evidence="3 12" id="KW-0808">Transferase</keyword>
<evidence type="ECO:0000256" key="14">
    <source>
        <dbReference type="PIRSR" id="PIRSR002811-1"/>
    </source>
</evidence>
<organism evidence="17 18">
    <name type="scientific">Alicyclobacillus mengziensis</name>
    <dbReference type="NCBI Taxonomy" id="2931921"/>
    <lineage>
        <taxon>Bacteria</taxon>
        <taxon>Bacillati</taxon>
        <taxon>Bacillota</taxon>
        <taxon>Bacilli</taxon>
        <taxon>Bacillales</taxon>
        <taxon>Alicyclobacillaceae</taxon>
        <taxon>Alicyclobacillus</taxon>
    </lineage>
</organism>
<keyword evidence="4 12" id="KW-0548">Nucleotidyltransferase</keyword>
<evidence type="ECO:0000256" key="11">
    <source>
        <dbReference type="ARBA" id="ARBA00023163"/>
    </source>
</evidence>
<evidence type="ECO:0000256" key="6">
    <source>
        <dbReference type="ARBA" id="ARBA00022723"/>
    </source>
</evidence>
<dbReference type="Proteomes" id="UP000663505">
    <property type="component" value="Chromosome"/>
</dbReference>
<dbReference type="InterPro" id="IPR037068">
    <property type="entry name" value="DNA_primase_core_N_sf"/>
</dbReference>
<dbReference type="Gene3D" id="1.10.860.10">
    <property type="entry name" value="DNAb Helicase, Chain A"/>
    <property type="match status" value="1"/>
</dbReference>
<dbReference type="RefSeq" id="WP_206655469.1">
    <property type="nucleotide sequence ID" value="NZ_CP071182.1"/>
</dbReference>